<dbReference type="InterPro" id="IPR045499">
    <property type="entry name" value="DUF6492"/>
</dbReference>
<dbReference type="AlphaFoldDB" id="A0A819WRB3"/>
<gene>
    <name evidence="1" type="ORF">OTI717_LOCUS35132</name>
</gene>
<evidence type="ECO:0000313" key="1">
    <source>
        <dbReference type="EMBL" id="CAF4127603.1"/>
    </source>
</evidence>
<evidence type="ECO:0000313" key="2">
    <source>
        <dbReference type="Proteomes" id="UP000663823"/>
    </source>
</evidence>
<comment type="caution">
    <text evidence="1">The sequence shown here is derived from an EMBL/GenBank/DDBJ whole genome shotgun (WGS) entry which is preliminary data.</text>
</comment>
<proteinExistence type="predicted"/>
<reference evidence="1" key="1">
    <citation type="submission" date="2021-02" db="EMBL/GenBank/DDBJ databases">
        <authorList>
            <person name="Nowell W R."/>
        </authorList>
    </citation>
    <scope>NUCLEOTIDE SEQUENCE</scope>
</reference>
<dbReference type="Pfam" id="PF20102">
    <property type="entry name" value="DUF6492"/>
    <property type="match status" value="1"/>
</dbReference>
<dbReference type="EMBL" id="CAJOAX010013246">
    <property type="protein sequence ID" value="CAF4127603.1"/>
    <property type="molecule type" value="Genomic_DNA"/>
</dbReference>
<accession>A0A819WRB3</accession>
<organism evidence="1 2">
    <name type="scientific">Rotaria sordida</name>
    <dbReference type="NCBI Taxonomy" id="392033"/>
    <lineage>
        <taxon>Eukaryota</taxon>
        <taxon>Metazoa</taxon>
        <taxon>Spiralia</taxon>
        <taxon>Gnathifera</taxon>
        <taxon>Rotifera</taxon>
        <taxon>Eurotatoria</taxon>
        <taxon>Bdelloidea</taxon>
        <taxon>Philodinida</taxon>
        <taxon>Philodinidae</taxon>
        <taxon>Rotaria</taxon>
    </lineage>
</organism>
<name>A0A819WRB3_9BILA</name>
<feature type="non-terminal residue" evidence="1">
    <location>
        <position position="99"/>
    </location>
</feature>
<dbReference type="Proteomes" id="UP000663823">
    <property type="component" value="Unassembled WGS sequence"/>
</dbReference>
<protein>
    <submittedName>
        <fullName evidence="1">Uncharacterized protein</fullName>
    </submittedName>
</protein>
<sequence length="99" mass="11295">MILDSDCVALWPIHVKQLLWQQQVSSSKIKHNTPSHRALYQLEERSDHAEWWPDSEQVLQIEQNTCITNNPSAKVVGVTPAILSKSIALMTLCRLQALY</sequence>